<keyword evidence="2" id="KW-0472">Membrane</keyword>
<proteinExistence type="predicted"/>
<feature type="transmembrane region" description="Helical" evidence="2">
    <location>
        <begin position="26"/>
        <end position="48"/>
    </location>
</feature>
<protein>
    <submittedName>
        <fullName evidence="3">Uncharacterized protein</fullName>
    </submittedName>
</protein>
<dbReference type="AlphaFoldDB" id="A0A9P1IUZ6"/>
<dbReference type="EMBL" id="CANHGI010000005">
    <property type="protein sequence ID" value="CAI5452660.1"/>
    <property type="molecule type" value="Genomic_DNA"/>
</dbReference>
<name>A0A9P1IUZ6_9PELO</name>
<organism evidence="3 4">
    <name type="scientific">Caenorhabditis angaria</name>
    <dbReference type="NCBI Taxonomy" id="860376"/>
    <lineage>
        <taxon>Eukaryota</taxon>
        <taxon>Metazoa</taxon>
        <taxon>Ecdysozoa</taxon>
        <taxon>Nematoda</taxon>
        <taxon>Chromadorea</taxon>
        <taxon>Rhabditida</taxon>
        <taxon>Rhabditina</taxon>
        <taxon>Rhabditomorpha</taxon>
        <taxon>Rhabditoidea</taxon>
        <taxon>Rhabditidae</taxon>
        <taxon>Peloderinae</taxon>
        <taxon>Caenorhabditis</taxon>
    </lineage>
</organism>
<sequence>MSNTSTVSTREPYSHDCEGDNHDYSFYVWLVALVICFLAFLSLIYVVFRYYKIHTLVLEFENGLMEMLDEALQILLPLGICKMISLPNTAAINPLGRQLSQDVKTRQRENRYPEDVTWPHSNIEHLYDMFGDDETRMQRTLNLSISMPPVAPTDPLITAHSVEVCKTQDEKEKDKTPKKLNISNNRVGYSPRLPSAESKKPLLSDKTRSEKTAIEHKKPAFSMEIAQGSKDKIPEKPLF</sequence>
<comment type="caution">
    <text evidence="3">The sequence shown here is derived from an EMBL/GenBank/DDBJ whole genome shotgun (WGS) entry which is preliminary data.</text>
</comment>
<dbReference type="Proteomes" id="UP001152747">
    <property type="component" value="Unassembled WGS sequence"/>
</dbReference>
<accession>A0A9P1IUZ6</accession>
<keyword evidence="2" id="KW-1133">Transmembrane helix</keyword>
<evidence type="ECO:0000256" key="1">
    <source>
        <dbReference type="SAM" id="MobiDB-lite"/>
    </source>
</evidence>
<evidence type="ECO:0000313" key="4">
    <source>
        <dbReference type="Proteomes" id="UP001152747"/>
    </source>
</evidence>
<evidence type="ECO:0000313" key="3">
    <source>
        <dbReference type="EMBL" id="CAI5452660.1"/>
    </source>
</evidence>
<keyword evidence="2" id="KW-0812">Transmembrane</keyword>
<feature type="compositionally biased region" description="Basic and acidic residues" evidence="1">
    <location>
        <begin position="167"/>
        <end position="177"/>
    </location>
</feature>
<reference evidence="3" key="1">
    <citation type="submission" date="2022-11" db="EMBL/GenBank/DDBJ databases">
        <authorList>
            <person name="Kikuchi T."/>
        </authorList>
    </citation>
    <scope>NUCLEOTIDE SEQUENCE</scope>
    <source>
        <strain evidence="3">PS1010</strain>
    </source>
</reference>
<feature type="region of interest" description="Disordered" evidence="1">
    <location>
        <begin position="167"/>
        <end position="239"/>
    </location>
</feature>
<evidence type="ECO:0000256" key="2">
    <source>
        <dbReference type="SAM" id="Phobius"/>
    </source>
</evidence>
<feature type="compositionally biased region" description="Basic and acidic residues" evidence="1">
    <location>
        <begin position="229"/>
        <end position="239"/>
    </location>
</feature>
<gene>
    <name evidence="3" type="ORF">CAMP_LOCUS15297</name>
</gene>
<dbReference type="OrthoDB" id="5865700at2759"/>
<keyword evidence="4" id="KW-1185">Reference proteome</keyword>
<feature type="compositionally biased region" description="Basic and acidic residues" evidence="1">
    <location>
        <begin position="197"/>
        <end position="218"/>
    </location>
</feature>